<dbReference type="InterPro" id="IPR042099">
    <property type="entry name" value="ANL_N_sf"/>
</dbReference>
<feature type="domain" description="AMP-dependent synthetase/ligase" evidence="7">
    <location>
        <begin position="26"/>
        <end position="386"/>
    </location>
</feature>
<dbReference type="Gene3D" id="3.40.50.12780">
    <property type="entry name" value="N-terminal domain of ligase-like"/>
    <property type="match status" value="1"/>
</dbReference>
<dbReference type="EMBL" id="QNRE01000002">
    <property type="protein sequence ID" value="RBO93969.1"/>
    <property type="molecule type" value="Genomic_DNA"/>
</dbReference>
<evidence type="ECO:0000313" key="8">
    <source>
        <dbReference type="EMBL" id="RBO93969.1"/>
    </source>
</evidence>
<dbReference type="GO" id="GO:0004467">
    <property type="term" value="F:long-chain fatty acid-CoA ligase activity"/>
    <property type="evidence" value="ECO:0007669"/>
    <property type="project" value="UniProtKB-EC"/>
</dbReference>
<name>A0A366DWQ4_9NOCA</name>
<dbReference type="STRING" id="1210090.GCA_001613185_00235"/>
<dbReference type="PROSITE" id="PS00455">
    <property type="entry name" value="AMP_BINDING"/>
    <property type="match status" value="1"/>
</dbReference>
<comment type="catalytic activity">
    <reaction evidence="5">
        <text>a long-chain fatty acid + ATP + CoA = a long-chain fatty acyl-CoA + AMP + diphosphate</text>
        <dbReference type="Rhea" id="RHEA:15421"/>
        <dbReference type="ChEBI" id="CHEBI:30616"/>
        <dbReference type="ChEBI" id="CHEBI:33019"/>
        <dbReference type="ChEBI" id="CHEBI:57287"/>
        <dbReference type="ChEBI" id="CHEBI:57560"/>
        <dbReference type="ChEBI" id="CHEBI:83139"/>
        <dbReference type="ChEBI" id="CHEBI:456215"/>
        <dbReference type="EC" id="6.2.1.3"/>
    </reaction>
    <physiologicalReaction direction="left-to-right" evidence="5">
        <dbReference type="Rhea" id="RHEA:15422"/>
    </physiologicalReaction>
</comment>
<keyword evidence="9" id="KW-1185">Reference proteome</keyword>
<sequence>MNHAGTGPAAVIEISEAANTVPKLVAHQVEKYGERTALRWRSEDLWCAWTWRDYADHASRLAAVLAARGIHRGDTVAMMMRNGAEFHAADLGVLLVGATPFSVYNTSSVEQIVYLLGHAGARIAIVANEFAERVRAARAALPALEEVLVVADEPHGVSGLHALTSAVEPVDFRHAAQTAEPGDLVTLVYTSGTTGPPKGVALTHGNVCWMVESLATVIGELPPGTRMVSYLPMAHMLERMLTHYLAARIGADVTCCPDAAAVAEYLPLVRPELFVAPPRVWEKLRSALLADAVAPGRAAATIGLDACRVGLVGSAPTPPGLIDFFRGIGVPLTEAYGMTETSGLLTAETARPRPGSVGRAAPGCEIKVLQDGEICCRGGNVFSGYLRDPERTAETFDSEGWLRTGDIGALDEDGYLWLLDRKKELIITASGKNISPANIEAALKEIPLVGQACVIGEGRPYLTALLVLDAPACRAWAEENDCAAMTADELAEYPAVRESVAAGLAEVNSRLSHPEQIKKFHLIGTEWLPDSECLTPKMSLKRRGVHQRYAGEIATLYGEPVGGSR</sequence>
<organism evidence="8 9">
    <name type="scientific">Nocardia puris</name>
    <dbReference type="NCBI Taxonomy" id="208602"/>
    <lineage>
        <taxon>Bacteria</taxon>
        <taxon>Bacillati</taxon>
        <taxon>Actinomycetota</taxon>
        <taxon>Actinomycetes</taxon>
        <taxon>Mycobacteriales</taxon>
        <taxon>Nocardiaceae</taxon>
        <taxon>Nocardia</taxon>
    </lineage>
</organism>
<dbReference type="InterPro" id="IPR045851">
    <property type="entry name" value="AMP-bd_C_sf"/>
</dbReference>
<keyword evidence="2" id="KW-0436">Ligase</keyword>
<comment type="similarity">
    <text evidence="1">Belongs to the ATP-dependent AMP-binding enzyme family.</text>
</comment>
<evidence type="ECO:0000256" key="1">
    <source>
        <dbReference type="ARBA" id="ARBA00006432"/>
    </source>
</evidence>
<dbReference type="PANTHER" id="PTHR43272:SF32">
    <property type="entry name" value="AMP-DEPENDENT SYNTHETASE_LIGASE DOMAIN-CONTAINING PROTEIN"/>
    <property type="match status" value="1"/>
</dbReference>
<reference evidence="8 9" key="1">
    <citation type="submission" date="2018-06" db="EMBL/GenBank/DDBJ databases">
        <title>Genomic Encyclopedia of Type Strains, Phase IV (KMG-IV): sequencing the most valuable type-strain genomes for metagenomic binning, comparative biology and taxonomic classification.</title>
        <authorList>
            <person name="Goeker M."/>
        </authorList>
    </citation>
    <scope>NUCLEOTIDE SEQUENCE [LARGE SCALE GENOMIC DNA]</scope>
    <source>
        <strain evidence="8 9">DSM 44599</strain>
    </source>
</reference>
<accession>A0A366DWQ4</accession>
<evidence type="ECO:0000313" key="9">
    <source>
        <dbReference type="Proteomes" id="UP000252586"/>
    </source>
</evidence>
<dbReference type="RefSeq" id="WP_084537214.1">
    <property type="nucleotide sequence ID" value="NZ_QNRE01000002.1"/>
</dbReference>
<evidence type="ECO:0000256" key="4">
    <source>
        <dbReference type="ARBA" id="ARBA00023098"/>
    </source>
</evidence>
<dbReference type="PANTHER" id="PTHR43272">
    <property type="entry name" value="LONG-CHAIN-FATTY-ACID--COA LIGASE"/>
    <property type="match status" value="1"/>
</dbReference>
<evidence type="ECO:0000256" key="5">
    <source>
        <dbReference type="ARBA" id="ARBA00024484"/>
    </source>
</evidence>
<dbReference type="SUPFAM" id="SSF56801">
    <property type="entry name" value="Acetyl-CoA synthetase-like"/>
    <property type="match status" value="1"/>
</dbReference>
<dbReference type="Proteomes" id="UP000252586">
    <property type="component" value="Unassembled WGS sequence"/>
</dbReference>
<protein>
    <recommendedName>
        <fullName evidence="6">Acyl-CoA synthetase</fullName>
    </recommendedName>
</protein>
<dbReference type="Pfam" id="PF00501">
    <property type="entry name" value="AMP-binding"/>
    <property type="match status" value="1"/>
</dbReference>
<dbReference type="GO" id="GO:0016020">
    <property type="term" value="C:membrane"/>
    <property type="evidence" value="ECO:0007669"/>
    <property type="project" value="TreeGrafter"/>
</dbReference>
<dbReference type="Pfam" id="PF23562">
    <property type="entry name" value="AMP-binding_C_3"/>
    <property type="match status" value="1"/>
</dbReference>
<dbReference type="InterPro" id="IPR020845">
    <property type="entry name" value="AMP-binding_CS"/>
</dbReference>
<evidence type="ECO:0000256" key="3">
    <source>
        <dbReference type="ARBA" id="ARBA00022832"/>
    </source>
</evidence>
<proteinExistence type="inferred from homology"/>
<dbReference type="OrthoDB" id="9803968at2"/>
<keyword evidence="4" id="KW-0443">Lipid metabolism</keyword>
<evidence type="ECO:0000256" key="6">
    <source>
        <dbReference type="ARBA" id="ARBA00032875"/>
    </source>
</evidence>
<keyword evidence="3" id="KW-0276">Fatty acid metabolism</keyword>
<dbReference type="InterPro" id="IPR000873">
    <property type="entry name" value="AMP-dep_synth/lig_dom"/>
</dbReference>
<evidence type="ECO:0000256" key="2">
    <source>
        <dbReference type="ARBA" id="ARBA00022598"/>
    </source>
</evidence>
<dbReference type="AlphaFoldDB" id="A0A366DWQ4"/>
<dbReference type="CDD" id="cd05907">
    <property type="entry name" value="VL_LC_FACS_like"/>
    <property type="match status" value="1"/>
</dbReference>
<gene>
    <name evidence="8" type="ORF">DFR74_102389</name>
</gene>
<comment type="caution">
    <text evidence="8">The sequence shown here is derived from an EMBL/GenBank/DDBJ whole genome shotgun (WGS) entry which is preliminary data.</text>
</comment>
<dbReference type="Gene3D" id="3.30.300.30">
    <property type="match status" value="1"/>
</dbReference>
<evidence type="ECO:0000259" key="7">
    <source>
        <dbReference type="Pfam" id="PF00501"/>
    </source>
</evidence>